<proteinExistence type="predicted"/>
<dbReference type="AlphaFoldDB" id="A0A8R7Q4A9"/>
<organism evidence="2 3">
    <name type="scientific">Triticum urartu</name>
    <name type="common">Red wild einkorn</name>
    <name type="synonym">Crithodium urartu</name>
    <dbReference type="NCBI Taxonomy" id="4572"/>
    <lineage>
        <taxon>Eukaryota</taxon>
        <taxon>Viridiplantae</taxon>
        <taxon>Streptophyta</taxon>
        <taxon>Embryophyta</taxon>
        <taxon>Tracheophyta</taxon>
        <taxon>Spermatophyta</taxon>
        <taxon>Magnoliopsida</taxon>
        <taxon>Liliopsida</taxon>
        <taxon>Poales</taxon>
        <taxon>Poaceae</taxon>
        <taxon>BOP clade</taxon>
        <taxon>Pooideae</taxon>
        <taxon>Triticodae</taxon>
        <taxon>Triticeae</taxon>
        <taxon>Triticinae</taxon>
        <taxon>Triticum</taxon>
    </lineage>
</organism>
<feature type="compositionally biased region" description="Low complexity" evidence="1">
    <location>
        <begin position="1"/>
        <end position="20"/>
    </location>
</feature>
<reference evidence="2" key="2">
    <citation type="submission" date="2018-03" db="EMBL/GenBank/DDBJ databases">
        <title>The Triticum urartu genome reveals the dynamic nature of wheat genome evolution.</title>
        <authorList>
            <person name="Ling H."/>
            <person name="Ma B."/>
            <person name="Shi X."/>
            <person name="Liu H."/>
            <person name="Dong L."/>
            <person name="Sun H."/>
            <person name="Cao Y."/>
            <person name="Gao Q."/>
            <person name="Zheng S."/>
            <person name="Li Y."/>
            <person name="Yu Y."/>
            <person name="Du H."/>
            <person name="Qi M."/>
            <person name="Li Y."/>
            <person name="Yu H."/>
            <person name="Cui Y."/>
            <person name="Wang N."/>
            <person name="Chen C."/>
            <person name="Wu H."/>
            <person name="Zhao Y."/>
            <person name="Zhang J."/>
            <person name="Li Y."/>
            <person name="Zhou W."/>
            <person name="Zhang B."/>
            <person name="Hu W."/>
            <person name="Eijk M."/>
            <person name="Tang J."/>
            <person name="Witsenboer H."/>
            <person name="Zhao S."/>
            <person name="Li Z."/>
            <person name="Zhang A."/>
            <person name="Wang D."/>
            <person name="Liang C."/>
        </authorList>
    </citation>
    <scope>NUCLEOTIDE SEQUENCE [LARGE SCALE GENOMIC DNA]</scope>
    <source>
        <strain evidence="2">cv. G1812</strain>
    </source>
</reference>
<dbReference type="Proteomes" id="UP000015106">
    <property type="component" value="Chromosome 4"/>
</dbReference>
<feature type="compositionally biased region" description="Basic residues" evidence="1">
    <location>
        <begin position="39"/>
        <end position="52"/>
    </location>
</feature>
<feature type="region of interest" description="Disordered" evidence="1">
    <location>
        <begin position="1"/>
        <end position="125"/>
    </location>
</feature>
<evidence type="ECO:0000313" key="3">
    <source>
        <dbReference type="Proteomes" id="UP000015106"/>
    </source>
</evidence>
<reference evidence="3" key="1">
    <citation type="journal article" date="2013" name="Nature">
        <title>Draft genome of the wheat A-genome progenitor Triticum urartu.</title>
        <authorList>
            <person name="Ling H.Q."/>
            <person name="Zhao S."/>
            <person name="Liu D."/>
            <person name="Wang J."/>
            <person name="Sun H."/>
            <person name="Zhang C."/>
            <person name="Fan H."/>
            <person name="Li D."/>
            <person name="Dong L."/>
            <person name="Tao Y."/>
            <person name="Gao C."/>
            <person name="Wu H."/>
            <person name="Li Y."/>
            <person name="Cui Y."/>
            <person name="Guo X."/>
            <person name="Zheng S."/>
            <person name="Wang B."/>
            <person name="Yu K."/>
            <person name="Liang Q."/>
            <person name="Yang W."/>
            <person name="Lou X."/>
            <person name="Chen J."/>
            <person name="Feng M."/>
            <person name="Jian J."/>
            <person name="Zhang X."/>
            <person name="Luo G."/>
            <person name="Jiang Y."/>
            <person name="Liu J."/>
            <person name="Wang Z."/>
            <person name="Sha Y."/>
            <person name="Zhang B."/>
            <person name="Wu H."/>
            <person name="Tang D."/>
            <person name="Shen Q."/>
            <person name="Xue P."/>
            <person name="Zou S."/>
            <person name="Wang X."/>
            <person name="Liu X."/>
            <person name="Wang F."/>
            <person name="Yang Y."/>
            <person name="An X."/>
            <person name="Dong Z."/>
            <person name="Zhang K."/>
            <person name="Zhang X."/>
            <person name="Luo M.C."/>
            <person name="Dvorak J."/>
            <person name="Tong Y."/>
            <person name="Wang J."/>
            <person name="Yang H."/>
            <person name="Li Z."/>
            <person name="Wang D."/>
            <person name="Zhang A."/>
            <person name="Wang J."/>
        </authorList>
    </citation>
    <scope>NUCLEOTIDE SEQUENCE</scope>
    <source>
        <strain evidence="3">cv. G1812</strain>
    </source>
</reference>
<protein>
    <submittedName>
        <fullName evidence="2">Uncharacterized protein</fullName>
    </submittedName>
</protein>
<evidence type="ECO:0000256" key="1">
    <source>
        <dbReference type="SAM" id="MobiDB-lite"/>
    </source>
</evidence>
<reference evidence="2" key="3">
    <citation type="submission" date="2022-06" db="UniProtKB">
        <authorList>
            <consortium name="EnsemblPlants"/>
        </authorList>
    </citation>
    <scope>IDENTIFICATION</scope>
</reference>
<feature type="compositionally biased region" description="Polar residues" evidence="1">
    <location>
        <begin position="114"/>
        <end position="125"/>
    </location>
</feature>
<dbReference type="Gramene" id="TuG1812G0400001707.01.T01">
    <property type="protein sequence ID" value="TuG1812G0400001707.01.T01.cds336898"/>
    <property type="gene ID" value="TuG1812G0400001707.01"/>
</dbReference>
<evidence type="ECO:0000313" key="2">
    <source>
        <dbReference type="EnsemblPlants" id="TuG1812G0400001707.01.T01.cds336898"/>
    </source>
</evidence>
<name>A0A8R7Q4A9_TRIUA</name>
<keyword evidence="3" id="KW-1185">Reference proteome</keyword>
<sequence>RPASSSSCCPDPPRLLLLPSGAPRLPGATLLSPTLRPPPQRRHILPRPRPSRHPSPPPPLTPARRASLPNPTAPPRDSPNQARLPHGARHLPGQPDLGRPEGPTPCSYRLSSGGRWSQCRSPATH</sequence>
<dbReference type="EnsemblPlants" id="TuG1812G0400001707.01.T01">
    <property type="protein sequence ID" value="TuG1812G0400001707.01.T01.cds336898"/>
    <property type="gene ID" value="TuG1812G0400001707.01"/>
</dbReference>
<accession>A0A8R7Q4A9</accession>